<name>A0ABP7RPS5_9BURK</name>
<evidence type="ECO:0000259" key="2">
    <source>
        <dbReference type="Pfam" id="PF01957"/>
    </source>
</evidence>
<proteinExistence type="predicted"/>
<evidence type="ECO:0000313" key="3">
    <source>
        <dbReference type="EMBL" id="GAA4000555.1"/>
    </source>
</evidence>
<dbReference type="Pfam" id="PF01957">
    <property type="entry name" value="NfeD"/>
    <property type="match status" value="1"/>
</dbReference>
<sequence>MDMDASNIWWLLAGFAVAAELITGTFYLLMLAIGLAAGAVAAHFGLSSSMQMATAAVVGSVAVLATYYVRRARPGDPSPRSERSVNLDVGETVQIDAWSADGTAQVRYRGANWTAILAPGTTPTPGSHRVVELVGSRLLVEPL</sequence>
<gene>
    <name evidence="3" type="ORF">GCM10022279_25450</name>
</gene>
<dbReference type="InterPro" id="IPR002810">
    <property type="entry name" value="NfeD-like_C"/>
</dbReference>
<comment type="caution">
    <text evidence="3">The sequence shown here is derived from an EMBL/GenBank/DDBJ whole genome shotgun (WGS) entry which is preliminary data.</text>
</comment>
<keyword evidence="1" id="KW-1133">Transmembrane helix</keyword>
<organism evidence="3 4">
    <name type="scientific">Comamonas faecalis</name>
    <dbReference type="NCBI Taxonomy" id="1387849"/>
    <lineage>
        <taxon>Bacteria</taxon>
        <taxon>Pseudomonadati</taxon>
        <taxon>Pseudomonadota</taxon>
        <taxon>Betaproteobacteria</taxon>
        <taxon>Burkholderiales</taxon>
        <taxon>Comamonadaceae</taxon>
        <taxon>Comamonas</taxon>
    </lineage>
</organism>
<feature type="transmembrane region" description="Helical" evidence="1">
    <location>
        <begin position="50"/>
        <end position="69"/>
    </location>
</feature>
<dbReference type="EMBL" id="BAABBP010000025">
    <property type="protein sequence ID" value="GAA4000555.1"/>
    <property type="molecule type" value="Genomic_DNA"/>
</dbReference>
<evidence type="ECO:0000256" key="1">
    <source>
        <dbReference type="SAM" id="Phobius"/>
    </source>
</evidence>
<dbReference type="Proteomes" id="UP001501627">
    <property type="component" value="Unassembled WGS sequence"/>
</dbReference>
<accession>A0ABP7RPS5</accession>
<feature type="transmembrane region" description="Helical" evidence="1">
    <location>
        <begin position="12"/>
        <end position="44"/>
    </location>
</feature>
<feature type="domain" description="NfeD-like C-terminal" evidence="2">
    <location>
        <begin position="86"/>
        <end position="142"/>
    </location>
</feature>
<reference evidence="4" key="1">
    <citation type="journal article" date="2019" name="Int. J. Syst. Evol. Microbiol.">
        <title>The Global Catalogue of Microorganisms (GCM) 10K type strain sequencing project: providing services to taxonomists for standard genome sequencing and annotation.</title>
        <authorList>
            <consortium name="The Broad Institute Genomics Platform"/>
            <consortium name="The Broad Institute Genome Sequencing Center for Infectious Disease"/>
            <person name="Wu L."/>
            <person name="Ma J."/>
        </authorList>
    </citation>
    <scope>NUCLEOTIDE SEQUENCE [LARGE SCALE GENOMIC DNA]</scope>
    <source>
        <strain evidence="4">JCM 17561</strain>
    </source>
</reference>
<keyword evidence="1" id="KW-0812">Transmembrane</keyword>
<evidence type="ECO:0000313" key="4">
    <source>
        <dbReference type="Proteomes" id="UP001501627"/>
    </source>
</evidence>
<keyword evidence="1" id="KW-0472">Membrane</keyword>
<protein>
    <submittedName>
        <fullName evidence="3">NfeD family protein</fullName>
    </submittedName>
</protein>
<keyword evidence="4" id="KW-1185">Reference proteome</keyword>